<dbReference type="EMBL" id="BPFB01000014">
    <property type="protein sequence ID" value="GIU45942.1"/>
    <property type="molecule type" value="Genomic_DNA"/>
</dbReference>
<evidence type="ECO:0000256" key="1">
    <source>
        <dbReference type="SAM" id="SignalP"/>
    </source>
</evidence>
<protein>
    <submittedName>
        <fullName evidence="2">Uncharacterized protein</fullName>
    </submittedName>
</protein>
<feature type="signal peptide" evidence="1">
    <location>
        <begin position="1"/>
        <end position="22"/>
    </location>
</feature>
<dbReference type="Proteomes" id="UP000761574">
    <property type="component" value="Unassembled WGS sequence"/>
</dbReference>
<dbReference type="RefSeq" id="WP_119978119.1">
    <property type="nucleotide sequence ID" value="NZ_BPFB01000014.1"/>
</dbReference>
<evidence type="ECO:0000313" key="3">
    <source>
        <dbReference type="Proteomes" id="UP000761574"/>
    </source>
</evidence>
<name>A0ABQ4PEG3_9GAMM</name>
<proteinExistence type="predicted"/>
<organism evidence="2 3">
    <name type="scientific">Shewanella algidipiscicola</name>
    <dbReference type="NCBI Taxonomy" id="614070"/>
    <lineage>
        <taxon>Bacteria</taxon>
        <taxon>Pseudomonadati</taxon>
        <taxon>Pseudomonadota</taxon>
        <taxon>Gammaproteobacteria</taxon>
        <taxon>Alteromonadales</taxon>
        <taxon>Shewanellaceae</taxon>
        <taxon>Shewanella</taxon>
    </lineage>
</organism>
<keyword evidence="3" id="KW-1185">Reference proteome</keyword>
<reference evidence="2 3" key="1">
    <citation type="submission" date="2021-05" db="EMBL/GenBank/DDBJ databases">
        <title>Molecular characterization for Shewanella algae harboring chromosomal blaOXA-55-like strains isolated from clinical and environment sample.</title>
        <authorList>
            <person name="Ohama Y."/>
            <person name="Aoki K."/>
            <person name="Harada S."/>
            <person name="Moriya K."/>
            <person name="Ishii Y."/>
            <person name="Tateda K."/>
        </authorList>
    </citation>
    <scope>NUCLEOTIDE SEQUENCE [LARGE SCALE GENOMIC DNA]</scope>
    <source>
        <strain evidence="2 3">LMG 23746</strain>
    </source>
</reference>
<keyword evidence="1" id="KW-0732">Signal</keyword>
<comment type="caution">
    <text evidence="2">The sequence shown here is derived from an EMBL/GenBank/DDBJ whole genome shotgun (WGS) entry which is preliminary data.</text>
</comment>
<evidence type="ECO:0000313" key="2">
    <source>
        <dbReference type="EMBL" id="GIU45942.1"/>
    </source>
</evidence>
<dbReference type="PROSITE" id="PS51257">
    <property type="entry name" value="PROKAR_LIPOPROTEIN"/>
    <property type="match status" value="1"/>
</dbReference>
<gene>
    <name evidence="2" type="ORF">TUM4630_15250</name>
</gene>
<feature type="chain" id="PRO_5045750407" evidence="1">
    <location>
        <begin position="23"/>
        <end position="97"/>
    </location>
</feature>
<accession>A0ABQ4PEG3</accession>
<sequence>MRLPLAKGFVIAASLLSCCALAQRPEFSTTAAKSDYDFAKNPPAKVSFSLKRTSRHDFSKTTAAHADYDFADNKRCIDCEGASMSTPHDLSKTEAAK</sequence>